<dbReference type="SUPFAM" id="SSF48371">
    <property type="entry name" value="ARM repeat"/>
    <property type="match status" value="1"/>
</dbReference>
<comment type="caution">
    <text evidence="4">The sequence shown here is derived from an EMBL/GenBank/DDBJ whole genome shotgun (WGS) entry which is preliminary data.</text>
</comment>
<dbReference type="InterPro" id="IPR034085">
    <property type="entry name" value="TOG"/>
</dbReference>
<evidence type="ECO:0000313" key="4">
    <source>
        <dbReference type="EMBL" id="TNV84239.1"/>
    </source>
</evidence>
<dbReference type="InterPro" id="IPR048738">
    <property type="entry name" value="CEP104_Znf"/>
</dbReference>
<keyword evidence="1" id="KW-0175">Coiled coil</keyword>
<dbReference type="SUPFAM" id="SSF49785">
    <property type="entry name" value="Galactose-binding domain-like"/>
    <property type="match status" value="1"/>
</dbReference>
<dbReference type="InterPro" id="IPR048739">
    <property type="entry name" value="CEP104_N"/>
</dbReference>
<feature type="region of interest" description="Disordered" evidence="2">
    <location>
        <begin position="364"/>
        <end position="438"/>
    </location>
</feature>
<dbReference type="Pfam" id="PF21038">
    <property type="entry name" value="CEP104_N"/>
    <property type="match status" value="1"/>
</dbReference>
<dbReference type="Proteomes" id="UP000785679">
    <property type="component" value="Unassembled WGS sequence"/>
</dbReference>
<gene>
    <name evidence="4" type="ORF">FGO68_gene9548</name>
</gene>
<evidence type="ECO:0000259" key="3">
    <source>
        <dbReference type="SMART" id="SM01349"/>
    </source>
</evidence>
<feature type="region of interest" description="Disordered" evidence="2">
    <location>
        <begin position="694"/>
        <end position="791"/>
    </location>
</feature>
<dbReference type="PANTHER" id="PTHR13371:SF0">
    <property type="entry name" value="CENTROSOMAL PROTEIN OF 104 KDA"/>
    <property type="match status" value="1"/>
</dbReference>
<evidence type="ECO:0000256" key="1">
    <source>
        <dbReference type="SAM" id="Coils"/>
    </source>
</evidence>
<name>A0A8J8P147_HALGN</name>
<dbReference type="InterPro" id="IPR008979">
    <property type="entry name" value="Galactose-bd-like_sf"/>
</dbReference>
<dbReference type="OrthoDB" id="66599at2759"/>
<feature type="compositionally biased region" description="Acidic residues" evidence="2">
    <location>
        <begin position="739"/>
        <end position="749"/>
    </location>
</feature>
<dbReference type="InterPro" id="IPR011989">
    <property type="entry name" value="ARM-like"/>
</dbReference>
<reference evidence="4" key="1">
    <citation type="submission" date="2019-06" db="EMBL/GenBank/DDBJ databases">
        <authorList>
            <person name="Zheng W."/>
        </authorList>
    </citation>
    <scope>NUCLEOTIDE SEQUENCE</scope>
    <source>
        <strain evidence="4">QDHG01</strain>
    </source>
</reference>
<evidence type="ECO:0000313" key="5">
    <source>
        <dbReference type="Proteomes" id="UP000785679"/>
    </source>
</evidence>
<keyword evidence="5" id="KW-1185">Reference proteome</keyword>
<organism evidence="4 5">
    <name type="scientific">Halteria grandinella</name>
    <dbReference type="NCBI Taxonomy" id="5974"/>
    <lineage>
        <taxon>Eukaryota</taxon>
        <taxon>Sar</taxon>
        <taxon>Alveolata</taxon>
        <taxon>Ciliophora</taxon>
        <taxon>Intramacronucleata</taxon>
        <taxon>Spirotrichea</taxon>
        <taxon>Stichotrichia</taxon>
        <taxon>Sporadotrichida</taxon>
        <taxon>Halteriidae</taxon>
        <taxon>Halteria</taxon>
    </lineage>
</organism>
<dbReference type="Pfam" id="PF21040">
    <property type="entry name" value="CEP104-like_TOG"/>
    <property type="match status" value="1"/>
</dbReference>
<dbReference type="Gene3D" id="1.25.10.10">
    <property type="entry name" value="Leucine-rich Repeat Variant"/>
    <property type="match status" value="1"/>
</dbReference>
<feature type="domain" description="TOG" evidence="3">
    <location>
        <begin position="438"/>
        <end position="699"/>
    </location>
</feature>
<feature type="compositionally biased region" description="Low complexity" evidence="2">
    <location>
        <begin position="308"/>
        <end position="325"/>
    </location>
</feature>
<proteinExistence type="predicted"/>
<feature type="coiled-coil region" evidence="1">
    <location>
        <begin position="227"/>
        <end position="254"/>
    </location>
</feature>
<dbReference type="PANTHER" id="PTHR13371">
    <property type="entry name" value="GLYCINE-, GLUTAMATE-, THIENYLCYCLOHEXYLPIPERIDINE-BINDING PROTEIN"/>
    <property type="match status" value="1"/>
</dbReference>
<dbReference type="EMBL" id="RRYP01002996">
    <property type="protein sequence ID" value="TNV84239.1"/>
    <property type="molecule type" value="Genomic_DNA"/>
</dbReference>
<dbReference type="GO" id="GO:0005929">
    <property type="term" value="C:cilium"/>
    <property type="evidence" value="ECO:0007669"/>
    <property type="project" value="TreeGrafter"/>
</dbReference>
<feature type="compositionally biased region" description="Polar residues" evidence="2">
    <location>
        <begin position="364"/>
        <end position="390"/>
    </location>
</feature>
<dbReference type="SMART" id="SM01349">
    <property type="entry name" value="TOG"/>
    <property type="match status" value="1"/>
</dbReference>
<feature type="region of interest" description="Disordered" evidence="2">
    <location>
        <begin position="308"/>
        <end position="339"/>
    </location>
</feature>
<dbReference type="InterPro" id="IPR052607">
    <property type="entry name" value="CEP104-like"/>
</dbReference>
<feature type="compositionally biased region" description="Polar residues" evidence="2">
    <location>
        <begin position="696"/>
        <end position="713"/>
    </location>
</feature>
<evidence type="ECO:0000256" key="2">
    <source>
        <dbReference type="SAM" id="MobiDB-lite"/>
    </source>
</evidence>
<accession>A0A8J8P147</accession>
<sequence length="911" mass="102131">MAPQPQSTQAVVKLKYHIIYCSGEEPEYPVTELLDPTPNSRGWQSHKFCEYPLEIIVQFPSVVKLKQLQFLSHQSKIASKIELFTFMPSNMQQMQTSQLALQEIQFKRLGYLSLDSNERSGFQARELKSVYVDSPALLLKLIFHKCHMNNFNVFNQIGLIALNCIGSNNLETPTPQSQPTSASLAKRPTQLLEDSGLDGDTLSKLRVLEQIKEKAVAQERFDDAKKIKDAIERIRSLANHMQQLEERKRMATVNEDYDSAKVIKLEIDKMRGAMTIPWVEDMVAQHLGIAKQGQTPQQMRYTANQFNQPSHLQQQPPSQLSQSSQNFKSRGIQGAMQQSTEDAMNRLNLNQRSIEQDNLQASIQDSISPPSNQRGAQLAQQFSKQSNKPKQQQLPLDVDDQVIPTMNKAASSGPNNQDYGDEGGNNGNDEAEPLSGENASKAQPIIQIFGEQVARKLFSKTWQFREEALNEIENLVCREQAVDEARGFVNGVGAVRYTINDKMAQVSQRAMQVLISLTRSIPRPSVQNATLKGELYAYTEPILSVLNDKLGDNLIKVRQLSEESLMSLAEHQNFGVNVCLSTIMRSQASGPGKDGAPPKKAMQSNKHIAGRYQIMQKILQQFDVTDRSLLKEGVQFSLKGIQHSVQEVRAPAYKCMSELYRLIGAPIRKDLEGLRPAQLEQLEQAFAEVDEGNGYAQPQAQKQPKETIVTNIDPSGKGKKKPAAAAAQQQKRGGRQSDEDQAEEMDEVNEMGMANKGGRVQNSPLPGQRGKQPEPAANRGPKGQQPAPEEQTCGFCGRYDEAFNEESLDIHYWKECPMLAQCWECGQVIEISSLDEHLLEECDQRSEYKLCSKCRGVYRLEDFTSHDCVRPIPNGAVKCQLCKESVHPANENGWRKHILQEKCTANPRLIA</sequence>
<protein>
    <recommendedName>
        <fullName evidence="3">TOG domain-containing protein</fullName>
    </recommendedName>
</protein>
<dbReference type="AlphaFoldDB" id="A0A8J8P147"/>
<dbReference type="Pfam" id="PF21039">
    <property type="entry name" value="CEP104_ZnF"/>
    <property type="match status" value="1"/>
</dbReference>
<dbReference type="InterPro" id="IPR016024">
    <property type="entry name" value="ARM-type_fold"/>
</dbReference>